<reference evidence="11" key="1">
    <citation type="submission" date="2012-03" db="EMBL/GenBank/DDBJ databases">
        <title>Fervidicoccus fontis complete genome analysis confirms its distinct phylogenetic position and predicts its environmental function.</title>
        <authorList>
            <person name="Lebedinsky A.V."/>
            <person name="Mardanov A.V."/>
            <person name="Gumerov V.M."/>
            <person name="Beletsky A.V."/>
            <person name="Kublanov I.V."/>
            <person name="Perevalova A.A."/>
            <person name="Bonch-Osmolovskaya E.A."/>
            <person name="Ravin N.V."/>
            <person name="Skryabin K.G."/>
        </authorList>
    </citation>
    <scope>NUCLEOTIDE SEQUENCE [LARGE SCALE GENOMIC DNA]</scope>
    <source>
        <strain evidence="11">DSM 19380 / VKM B-2539 / Kam940</strain>
    </source>
</reference>
<proteinExistence type="predicted"/>
<dbReference type="InterPro" id="IPR003439">
    <property type="entry name" value="ABC_transporter-like_ATP-bd"/>
</dbReference>
<evidence type="ECO:0000256" key="1">
    <source>
        <dbReference type="ARBA" id="ARBA00004202"/>
    </source>
</evidence>
<dbReference type="GO" id="GO:0042626">
    <property type="term" value="F:ATPase-coupled transmembrane transporter activity"/>
    <property type="evidence" value="ECO:0007669"/>
    <property type="project" value="TreeGrafter"/>
</dbReference>
<evidence type="ECO:0000256" key="4">
    <source>
        <dbReference type="ARBA" id="ARBA00022741"/>
    </source>
</evidence>
<keyword evidence="5" id="KW-0067">ATP-binding</keyword>
<dbReference type="EMBL" id="CP003423">
    <property type="protein sequence ID" value="AFH42266.1"/>
    <property type="molecule type" value="Genomic_DNA"/>
</dbReference>
<evidence type="ECO:0000256" key="2">
    <source>
        <dbReference type="ARBA" id="ARBA00022448"/>
    </source>
</evidence>
<dbReference type="InterPro" id="IPR027417">
    <property type="entry name" value="P-loop_NTPase"/>
</dbReference>
<dbReference type="SMART" id="SM00382">
    <property type="entry name" value="AAA"/>
    <property type="match status" value="1"/>
</dbReference>
<dbReference type="STRING" id="1163730.FFONT_0276"/>
<comment type="function">
    <text evidence="8">Probably part of an ABC transporter complex. Responsible for energy coupling to the transport system.</text>
</comment>
<dbReference type="HOGENOM" id="CLU_000604_1_22_2"/>
<dbReference type="CDD" id="cd03225">
    <property type="entry name" value="ABC_cobalt_CbiO_domain1"/>
    <property type="match status" value="1"/>
</dbReference>
<dbReference type="InterPro" id="IPR015856">
    <property type="entry name" value="ABC_transpr_CbiO/EcfA_su"/>
</dbReference>
<dbReference type="InParanoid" id="H9ZZV9"/>
<dbReference type="GO" id="GO:0016887">
    <property type="term" value="F:ATP hydrolysis activity"/>
    <property type="evidence" value="ECO:0007669"/>
    <property type="project" value="InterPro"/>
</dbReference>
<dbReference type="Pfam" id="PF00005">
    <property type="entry name" value="ABC_tran"/>
    <property type="match status" value="1"/>
</dbReference>
<keyword evidence="11" id="KW-1185">Reference proteome</keyword>
<keyword evidence="3" id="KW-1003">Cell membrane</keyword>
<evidence type="ECO:0000256" key="3">
    <source>
        <dbReference type="ARBA" id="ARBA00022475"/>
    </source>
</evidence>
<dbReference type="AlphaFoldDB" id="H9ZZV9"/>
<dbReference type="InterPro" id="IPR017871">
    <property type="entry name" value="ABC_transporter-like_CS"/>
</dbReference>
<gene>
    <name evidence="10" type="ordered locus">FFONT_0276</name>
</gene>
<name>H9ZZV9_FERFK</name>
<dbReference type="PANTHER" id="PTHR43553:SF27">
    <property type="entry name" value="ENERGY-COUPLING FACTOR TRANSPORTER ATP-BINDING PROTEIN ECFA2"/>
    <property type="match status" value="1"/>
</dbReference>
<evidence type="ECO:0000256" key="6">
    <source>
        <dbReference type="ARBA" id="ARBA00022967"/>
    </source>
</evidence>
<evidence type="ECO:0000256" key="7">
    <source>
        <dbReference type="ARBA" id="ARBA00023136"/>
    </source>
</evidence>
<dbReference type="eggNOG" id="arCOG00202">
    <property type="taxonomic scope" value="Archaea"/>
</dbReference>
<dbReference type="InterPro" id="IPR050095">
    <property type="entry name" value="ECF_ABC_transporter_ATP-bd"/>
</dbReference>
<evidence type="ECO:0000313" key="11">
    <source>
        <dbReference type="Proteomes" id="UP000007391"/>
    </source>
</evidence>
<sequence>MSNKLLKVSNLTVEFFKKVALEDITLELPPGVHAILGPNSSGKSTLLKAIASLIPIKKGEVIYDGISISKLPPKKRAQIVGYCWQNPYQGFFEDSVKREIEFILKNTNAKASEEVLEILGVNKLYEKNPFRLSGGEARRVSIASIVVADQPIILLDEPFNDMDLDGYLSIVNLLSFFRKRNKTVIIALNNSMHLNLVKPDDVFVIYSGRIVEKTTLRELNDDVLEKYNIVTRKLILESAC</sequence>
<dbReference type="Gene3D" id="3.40.50.300">
    <property type="entry name" value="P-loop containing nucleotide triphosphate hydrolases"/>
    <property type="match status" value="1"/>
</dbReference>
<evidence type="ECO:0000256" key="5">
    <source>
        <dbReference type="ARBA" id="ARBA00022840"/>
    </source>
</evidence>
<protein>
    <submittedName>
        <fullName evidence="10">ABC transporter related protein</fullName>
    </submittedName>
</protein>
<dbReference type="Proteomes" id="UP000007391">
    <property type="component" value="Chromosome"/>
</dbReference>
<dbReference type="GO" id="GO:0005524">
    <property type="term" value="F:ATP binding"/>
    <property type="evidence" value="ECO:0007669"/>
    <property type="project" value="UniProtKB-KW"/>
</dbReference>
<comment type="subcellular location">
    <subcellularLocation>
        <location evidence="1">Cell membrane</location>
        <topology evidence="1">Peripheral membrane protein</topology>
    </subcellularLocation>
</comment>
<accession>H9ZZV9</accession>
<reference evidence="10 11" key="2">
    <citation type="journal article" date="2014" name="Extremophiles">
        <title>Analysis of the complete genome of Fervidococcus fontis confirms the distinct phylogenetic position of the order Fervidicoccales and suggests its environmental function.</title>
        <authorList>
            <person name="Lebedinsky A.V."/>
            <person name="Mardanov A.V."/>
            <person name="Kublanov I.V."/>
            <person name="Gumerov V.M."/>
            <person name="Beletsky A.V."/>
            <person name="Perevalova A.A."/>
            <person name="Bidzhieva S.Kh."/>
            <person name="Bonch-Osmolovskaya E.A."/>
            <person name="Skryabin K.G."/>
            <person name="Ravin N.V."/>
        </authorList>
    </citation>
    <scope>NUCLEOTIDE SEQUENCE [LARGE SCALE GENOMIC DNA]</scope>
    <source>
        <strain evidence="11">DSM 19380 / VKM B-2539 / Kam940</strain>
    </source>
</reference>
<keyword evidence="2" id="KW-0813">Transport</keyword>
<dbReference type="PROSITE" id="PS00211">
    <property type="entry name" value="ABC_TRANSPORTER_1"/>
    <property type="match status" value="1"/>
</dbReference>
<dbReference type="GO" id="GO:0043190">
    <property type="term" value="C:ATP-binding cassette (ABC) transporter complex"/>
    <property type="evidence" value="ECO:0007669"/>
    <property type="project" value="TreeGrafter"/>
</dbReference>
<keyword evidence="4" id="KW-0547">Nucleotide-binding</keyword>
<dbReference type="SUPFAM" id="SSF52540">
    <property type="entry name" value="P-loop containing nucleoside triphosphate hydrolases"/>
    <property type="match status" value="1"/>
</dbReference>
<evidence type="ECO:0000313" key="10">
    <source>
        <dbReference type="EMBL" id="AFH42266.1"/>
    </source>
</evidence>
<keyword evidence="6" id="KW-1278">Translocase</keyword>
<dbReference type="KEGG" id="ffo:FFONT_0276"/>
<evidence type="ECO:0000256" key="8">
    <source>
        <dbReference type="ARBA" id="ARBA00025157"/>
    </source>
</evidence>
<keyword evidence="7" id="KW-0472">Membrane</keyword>
<dbReference type="PANTHER" id="PTHR43553">
    <property type="entry name" value="HEAVY METAL TRANSPORTER"/>
    <property type="match status" value="1"/>
</dbReference>
<organism evidence="10 11">
    <name type="scientific">Fervidicoccus fontis (strain DSM 19380 / JCM 18336 / VKM B-2539 / Kam940)</name>
    <dbReference type="NCBI Taxonomy" id="1163730"/>
    <lineage>
        <taxon>Archaea</taxon>
        <taxon>Thermoproteota</taxon>
        <taxon>Thermoprotei</taxon>
        <taxon>Fervidicoccales</taxon>
        <taxon>Fervidicoccaceae</taxon>
        <taxon>Fervidicoccus</taxon>
    </lineage>
</organism>
<dbReference type="InterPro" id="IPR003593">
    <property type="entry name" value="AAA+_ATPase"/>
</dbReference>
<feature type="domain" description="ABC transporter" evidence="9">
    <location>
        <begin position="6"/>
        <end position="232"/>
    </location>
</feature>
<dbReference type="PROSITE" id="PS50893">
    <property type="entry name" value="ABC_TRANSPORTER_2"/>
    <property type="match status" value="1"/>
</dbReference>
<evidence type="ECO:0000259" key="9">
    <source>
        <dbReference type="PROSITE" id="PS50893"/>
    </source>
</evidence>